<reference evidence="2" key="1">
    <citation type="submission" date="2022-06" db="EMBL/GenBank/DDBJ databases">
        <authorList>
            <person name="Berger JAMES D."/>
            <person name="Berger JAMES D."/>
        </authorList>
    </citation>
    <scope>NUCLEOTIDE SEQUENCE [LARGE SCALE GENOMIC DNA]</scope>
</reference>
<keyword evidence="2" id="KW-1185">Reference proteome</keyword>
<organism evidence="2 3">
    <name type="scientific">Trichobilharzia regenti</name>
    <name type="common">Nasal bird schistosome</name>
    <dbReference type="NCBI Taxonomy" id="157069"/>
    <lineage>
        <taxon>Eukaryota</taxon>
        <taxon>Metazoa</taxon>
        <taxon>Spiralia</taxon>
        <taxon>Lophotrochozoa</taxon>
        <taxon>Platyhelminthes</taxon>
        <taxon>Trematoda</taxon>
        <taxon>Digenea</taxon>
        <taxon>Strigeidida</taxon>
        <taxon>Schistosomatoidea</taxon>
        <taxon>Schistosomatidae</taxon>
        <taxon>Trichobilharzia</taxon>
    </lineage>
</organism>
<proteinExistence type="predicted"/>
<keyword evidence="1" id="KW-1133">Transmembrane helix</keyword>
<dbReference type="Proteomes" id="UP000050795">
    <property type="component" value="Unassembled WGS sequence"/>
</dbReference>
<evidence type="ECO:0000256" key="1">
    <source>
        <dbReference type="SAM" id="Phobius"/>
    </source>
</evidence>
<protein>
    <submittedName>
        <fullName evidence="3">Uncharacterized protein</fullName>
    </submittedName>
</protein>
<evidence type="ECO:0000313" key="3">
    <source>
        <dbReference type="WBParaSite" id="TREG1_92840.1"/>
    </source>
</evidence>
<keyword evidence="1" id="KW-0472">Membrane</keyword>
<accession>A0AA85KCF6</accession>
<dbReference type="AlphaFoldDB" id="A0AA85KCF6"/>
<dbReference type="WBParaSite" id="TREG1_92840.1">
    <property type="protein sequence ID" value="TREG1_92840.1"/>
    <property type="gene ID" value="TREG1_92840"/>
</dbReference>
<sequence length="126" mass="14675">MLSTHCGKMESHWSKLNLIILISLCIVNIMKIESATFMLRMTVDESGQMTVEFDGKNFTLNDDLTLTVQDKDCTRTVSLQPPTGDELITRNGYRPGSWLCKSWFARNRKMHPQIDEVRQYYEERKP</sequence>
<reference evidence="3" key="2">
    <citation type="submission" date="2023-11" db="UniProtKB">
        <authorList>
            <consortium name="WormBaseParasite"/>
        </authorList>
    </citation>
    <scope>IDENTIFICATION</scope>
</reference>
<feature type="transmembrane region" description="Helical" evidence="1">
    <location>
        <begin position="12"/>
        <end position="30"/>
    </location>
</feature>
<evidence type="ECO:0000313" key="2">
    <source>
        <dbReference type="Proteomes" id="UP000050795"/>
    </source>
</evidence>
<keyword evidence="1" id="KW-0812">Transmembrane</keyword>
<name>A0AA85KCF6_TRIRE</name>